<sequence length="164" mass="18463">MLYTLGHANLPLERFLELLRENGVEVVVDVRARPFSRHNPQYNHRPFAQALAEAGFGYVWMGDRLGGVPRGSRQKLDVEARLRDPGFQKGLEALVELASRHVVALVCAEEDPRRCHRRFLVVRGLVQFGALEPDEVIHIRADGRTVTEAELRGEEAPLFSGELS</sequence>
<dbReference type="AlphaFoldDB" id="A0A511RGA2"/>
<dbReference type="EMBL" id="BJXN01000001">
    <property type="protein sequence ID" value="GEM88680.1"/>
    <property type="molecule type" value="Genomic_DNA"/>
</dbReference>
<gene>
    <name evidence="1" type="ORF">ODE01S_01140</name>
</gene>
<evidence type="ECO:0008006" key="3">
    <source>
        <dbReference type="Google" id="ProtNLM"/>
    </source>
</evidence>
<dbReference type="RefSeq" id="WP_147144812.1">
    <property type="nucleotide sequence ID" value="NZ_BJXN01000001.1"/>
</dbReference>
<dbReference type="PIRSF" id="PIRSF024492">
    <property type="entry name" value="UCP024492"/>
    <property type="match status" value="1"/>
</dbReference>
<organism evidence="1 2">
    <name type="scientific">Oceanithermus desulfurans NBRC 100063</name>
    <dbReference type="NCBI Taxonomy" id="1227550"/>
    <lineage>
        <taxon>Bacteria</taxon>
        <taxon>Thermotogati</taxon>
        <taxon>Deinococcota</taxon>
        <taxon>Deinococci</taxon>
        <taxon>Thermales</taxon>
        <taxon>Thermaceae</taxon>
        <taxon>Oceanithermus</taxon>
    </lineage>
</organism>
<dbReference type="InterPro" id="IPR007438">
    <property type="entry name" value="DUF488"/>
</dbReference>
<evidence type="ECO:0000313" key="2">
    <source>
        <dbReference type="Proteomes" id="UP000321827"/>
    </source>
</evidence>
<name>A0A511RGA2_9DEIN</name>
<protein>
    <recommendedName>
        <fullName evidence="3">DUF488 domain-containing protein</fullName>
    </recommendedName>
</protein>
<evidence type="ECO:0000313" key="1">
    <source>
        <dbReference type="EMBL" id="GEM88680.1"/>
    </source>
</evidence>
<dbReference type="PANTHER" id="PTHR39337">
    <property type="entry name" value="BLR5642 PROTEIN"/>
    <property type="match status" value="1"/>
</dbReference>
<reference evidence="1 2" key="1">
    <citation type="submission" date="2019-07" db="EMBL/GenBank/DDBJ databases">
        <title>Whole genome shotgun sequence of Oceanithermus desulfurans NBRC 100063.</title>
        <authorList>
            <person name="Hosoyama A."/>
            <person name="Uohara A."/>
            <person name="Ohji S."/>
            <person name="Ichikawa N."/>
        </authorList>
    </citation>
    <scope>NUCLEOTIDE SEQUENCE [LARGE SCALE GENOMIC DNA]</scope>
    <source>
        <strain evidence="1 2">NBRC 100063</strain>
    </source>
</reference>
<accession>A0A511RGA2</accession>
<comment type="caution">
    <text evidence="1">The sequence shown here is derived from an EMBL/GenBank/DDBJ whole genome shotgun (WGS) entry which is preliminary data.</text>
</comment>
<dbReference type="InterPro" id="IPR014519">
    <property type="entry name" value="UCP024492"/>
</dbReference>
<dbReference type="PANTHER" id="PTHR39337:SF1">
    <property type="entry name" value="BLR5642 PROTEIN"/>
    <property type="match status" value="1"/>
</dbReference>
<proteinExistence type="predicted"/>
<dbReference type="Proteomes" id="UP000321827">
    <property type="component" value="Unassembled WGS sequence"/>
</dbReference>
<dbReference type="Pfam" id="PF04343">
    <property type="entry name" value="DUF488"/>
    <property type="match status" value="1"/>
</dbReference>
<dbReference type="OrthoDB" id="9789109at2"/>